<dbReference type="SMART" id="SM00481">
    <property type="entry name" value="POLIIIAc"/>
    <property type="match status" value="1"/>
</dbReference>
<dbReference type="GO" id="GO:0006260">
    <property type="term" value="P:DNA replication"/>
    <property type="evidence" value="ECO:0007669"/>
    <property type="project" value="UniProtKB-KW"/>
</dbReference>
<dbReference type="InterPro" id="IPR016195">
    <property type="entry name" value="Pol/histidinol_Pase-like"/>
</dbReference>
<dbReference type="Pfam" id="PF02811">
    <property type="entry name" value="PHP"/>
    <property type="match status" value="1"/>
</dbReference>
<dbReference type="NCBIfam" id="NF004226">
    <property type="entry name" value="PRK05673.1"/>
    <property type="match status" value="1"/>
</dbReference>
<evidence type="ECO:0000313" key="13">
    <source>
        <dbReference type="Proteomes" id="UP000199017"/>
    </source>
</evidence>
<dbReference type="InterPro" id="IPR004805">
    <property type="entry name" value="DnaE2/DnaE/PolC"/>
</dbReference>
<sequence length="1108" mass="125716">MEFVHLHTHTEYSLLESTARIRTLVNKAADDNMSALAITDKNNMHGVIPFYKQCIEKEIKPIIGLELWMTGLELEGDYPIILLAENNEGYRALLKLSTIKQTEGYIHFQTAAERIKDCFILLPYADSEVAELIRQDEQNKAAEVLERYIKALDKGRVYLEKQPVHGESNVWNVWEQLSLQSNVPFAAGNNIHMADEEEKEGLYALKAIAEGTAIKNIKARSDYLSGHFLYTDEITEAFGGEKGSLLKTAEIAAKCNVKIDFEQTLLPKFPLPTGHSAKQELRRLCDEGAAYRYNEITDKITERLDYELQVIDRMGFNDYFLIVADLVRYARNQGMLVGPGRGSAAGSLVSYVLEITDVDPLEHDLLFERFLNPERVTMPDIDIDFPDYRRDEVIKYVVEKYGKQRVAQIVTFGTFGARASIRDAGRIMEAPQALIDRMASFIPQEPGMTLKKAYKADVSLQELIQREPQAASILKLASKIEGLPRHTSVHAAGVVMSEDLLTEHVPLMHKGDDFLLTQYPMDHLEEIGLLKMDFLGLKNLSLLERITRTIKKQEGTTIYLRDLPADDSKTYAMLAEGDTTGVFQLESTGMRQALQQIKPTAFEDIAAVNALYRPGPMENIPVYAKRKHGHSAPDYPHDRIKHILAPTYGVIVYQEQIMQIASEMAGYSFGEADLLRRAVSKKNRKILETERDRFVTGAEKTGCTPSEASKVYDLIVRFADYGFNRSHAVAYSFIAYQLAYLKTHYPAYFYAALLTMNMNNPSKTAAYLREAKQKGLTVNPPSIHRSEAGFYAARNHIYFGLLAIKQVNIHFVRSILEERKHGDFQGMIDFIVRMDPKVINRRALESLIKAGALDDFANNRAVMLASIERAIEFAEFQKDLGGLISEGEYDFRFVQTKPFSENECFEAEKEATGFYLSGHPLDRYQKILARFQPVSLFDRLPASQRKVWAAGIVEEMKQVRTKNGQSMAFLTITDGTGDMEIVIFPNIYRKIRKMLTEQIPILIGGRQDRKSKKQKLLADHVLYLEDILKQSDDLLFLKIEKQKNEKTAAEKIKQILGKYPGGVQVCLVYEQENKVIKLADRFRTDGSTPCLEELKQILGEEFVVLKKA</sequence>
<evidence type="ECO:0000256" key="10">
    <source>
        <dbReference type="ARBA" id="ARBA00049244"/>
    </source>
</evidence>
<dbReference type="Gene3D" id="1.10.10.1600">
    <property type="entry name" value="Bacterial DNA polymerase III alpha subunit, thumb domain"/>
    <property type="match status" value="1"/>
</dbReference>
<dbReference type="PANTHER" id="PTHR32294:SF0">
    <property type="entry name" value="DNA POLYMERASE III SUBUNIT ALPHA"/>
    <property type="match status" value="1"/>
</dbReference>
<dbReference type="STRING" id="930129.SAMN05216352_102415"/>
<dbReference type="EMBL" id="FNDU01000002">
    <property type="protein sequence ID" value="SDH74345.1"/>
    <property type="molecule type" value="Genomic_DNA"/>
</dbReference>
<feature type="domain" description="Polymerase/histidinol phosphatase N-terminal" evidence="11">
    <location>
        <begin position="4"/>
        <end position="71"/>
    </location>
</feature>
<dbReference type="InterPro" id="IPR029460">
    <property type="entry name" value="DNAPol_HHH"/>
</dbReference>
<evidence type="ECO:0000256" key="5">
    <source>
        <dbReference type="ARBA" id="ARBA00022679"/>
    </source>
</evidence>
<dbReference type="InterPro" id="IPR004013">
    <property type="entry name" value="PHP_dom"/>
</dbReference>
<evidence type="ECO:0000256" key="8">
    <source>
        <dbReference type="ARBA" id="ARBA00022932"/>
    </source>
</evidence>
<dbReference type="GO" id="GO:0003676">
    <property type="term" value="F:nucleic acid binding"/>
    <property type="evidence" value="ECO:0007669"/>
    <property type="project" value="InterPro"/>
</dbReference>
<name>A0A1G8EWW6_9BACI</name>
<dbReference type="Proteomes" id="UP000199017">
    <property type="component" value="Unassembled WGS sequence"/>
</dbReference>
<dbReference type="GO" id="GO:0005737">
    <property type="term" value="C:cytoplasm"/>
    <property type="evidence" value="ECO:0007669"/>
    <property type="project" value="UniProtKB-SubCell"/>
</dbReference>
<proteinExistence type="inferred from homology"/>
<dbReference type="Gene3D" id="3.20.20.140">
    <property type="entry name" value="Metal-dependent hydrolases"/>
    <property type="match status" value="1"/>
</dbReference>
<dbReference type="GO" id="GO:0008408">
    <property type="term" value="F:3'-5' exonuclease activity"/>
    <property type="evidence" value="ECO:0007669"/>
    <property type="project" value="InterPro"/>
</dbReference>
<dbReference type="AlphaFoldDB" id="A0A1G8EWW6"/>
<dbReference type="Gene3D" id="1.10.150.870">
    <property type="match status" value="1"/>
</dbReference>
<evidence type="ECO:0000259" key="11">
    <source>
        <dbReference type="SMART" id="SM00481"/>
    </source>
</evidence>
<evidence type="ECO:0000256" key="9">
    <source>
        <dbReference type="ARBA" id="ARBA00025611"/>
    </source>
</evidence>
<comment type="catalytic activity">
    <reaction evidence="10">
        <text>DNA(n) + a 2'-deoxyribonucleoside 5'-triphosphate = DNA(n+1) + diphosphate</text>
        <dbReference type="Rhea" id="RHEA:22508"/>
        <dbReference type="Rhea" id="RHEA-COMP:17339"/>
        <dbReference type="Rhea" id="RHEA-COMP:17340"/>
        <dbReference type="ChEBI" id="CHEBI:33019"/>
        <dbReference type="ChEBI" id="CHEBI:61560"/>
        <dbReference type="ChEBI" id="CHEBI:173112"/>
        <dbReference type="EC" id="2.7.7.7"/>
    </reaction>
</comment>
<dbReference type="RefSeq" id="WP_091581777.1">
    <property type="nucleotide sequence ID" value="NZ_FNDU01000002.1"/>
</dbReference>
<dbReference type="InterPro" id="IPR041931">
    <property type="entry name" value="DNA_pol3_alpha_thumb_dom"/>
</dbReference>
<dbReference type="Pfam" id="PF07733">
    <property type="entry name" value="DNA_pol3_alpha"/>
    <property type="match status" value="1"/>
</dbReference>
<dbReference type="CDD" id="cd04485">
    <property type="entry name" value="DnaE_OBF"/>
    <property type="match status" value="1"/>
</dbReference>
<dbReference type="InterPro" id="IPR003141">
    <property type="entry name" value="Pol/His_phosphatase_N"/>
</dbReference>
<protein>
    <recommendedName>
        <fullName evidence="4">DNA polymerase III subunit alpha</fullName>
        <ecNumber evidence="3">2.7.7.7</ecNumber>
    </recommendedName>
</protein>
<evidence type="ECO:0000313" key="12">
    <source>
        <dbReference type="EMBL" id="SDH74345.1"/>
    </source>
</evidence>
<comment type="function">
    <text evidence="9">DNA polymerase III is a complex, multichain enzyme responsible for most of the replicative synthesis in bacteria. This DNA polymerase also exhibits 3' to 5' exonuclease activity. The alpha chain is the DNA polymerase.</text>
</comment>
<dbReference type="EC" id="2.7.7.7" evidence="3"/>
<dbReference type="InterPro" id="IPR040982">
    <property type="entry name" value="DNA_pol3_finger"/>
</dbReference>
<dbReference type="Pfam" id="PF01336">
    <property type="entry name" value="tRNA_anti-codon"/>
    <property type="match status" value="1"/>
</dbReference>
<organism evidence="12 13">
    <name type="scientific">Alteribacillus bidgolensis</name>
    <dbReference type="NCBI Taxonomy" id="930129"/>
    <lineage>
        <taxon>Bacteria</taxon>
        <taxon>Bacillati</taxon>
        <taxon>Bacillota</taxon>
        <taxon>Bacilli</taxon>
        <taxon>Bacillales</taxon>
        <taxon>Bacillaceae</taxon>
        <taxon>Alteribacillus</taxon>
    </lineage>
</organism>
<dbReference type="InterPro" id="IPR011708">
    <property type="entry name" value="DNA_pol3_alpha_NTPase_dom"/>
</dbReference>
<dbReference type="OrthoDB" id="9803237at2"/>
<keyword evidence="8" id="KW-0239">DNA-directed DNA polymerase</keyword>
<gene>
    <name evidence="12" type="ORF">SAMN05216352_102415</name>
</gene>
<evidence type="ECO:0000256" key="6">
    <source>
        <dbReference type="ARBA" id="ARBA00022695"/>
    </source>
</evidence>
<dbReference type="SUPFAM" id="SSF89550">
    <property type="entry name" value="PHP domain-like"/>
    <property type="match status" value="1"/>
</dbReference>
<dbReference type="Pfam" id="PF17657">
    <property type="entry name" value="DNA_pol3_finger"/>
    <property type="match status" value="1"/>
</dbReference>
<reference evidence="12 13" key="1">
    <citation type="submission" date="2016-10" db="EMBL/GenBank/DDBJ databases">
        <authorList>
            <person name="de Groot N.N."/>
        </authorList>
    </citation>
    <scope>NUCLEOTIDE SEQUENCE [LARGE SCALE GENOMIC DNA]</scope>
    <source>
        <strain evidence="13">P4B,CCM 7963,CECT 7998,DSM 25260,IBRC-M 10614,KCTC 13821</strain>
    </source>
</reference>
<evidence type="ECO:0000256" key="2">
    <source>
        <dbReference type="ARBA" id="ARBA00009496"/>
    </source>
</evidence>
<dbReference type="NCBIfam" id="TIGR00594">
    <property type="entry name" value="polc"/>
    <property type="match status" value="1"/>
</dbReference>
<dbReference type="Pfam" id="PF14579">
    <property type="entry name" value="HHH_6"/>
    <property type="match status" value="1"/>
</dbReference>
<evidence type="ECO:0000256" key="1">
    <source>
        <dbReference type="ARBA" id="ARBA00004496"/>
    </source>
</evidence>
<accession>A0A1G8EWW6</accession>
<comment type="similarity">
    <text evidence="2">Belongs to the DNA polymerase type-C family. DnaE subfamily.</text>
</comment>
<dbReference type="GO" id="GO:0003887">
    <property type="term" value="F:DNA-directed DNA polymerase activity"/>
    <property type="evidence" value="ECO:0007669"/>
    <property type="project" value="UniProtKB-KW"/>
</dbReference>
<evidence type="ECO:0000256" key="4">
    <source>
        <dbReference type="ARBA" id="ARBA00019114"/>
    </source>
</evidence>
<evidence type="ECO:0000256" key="7">
    <source>
        <dbReference type="ARBA" id="ARBA00022705"/>
    </source>
</evidence>
<dbReference type="PANTHER" id="PTHR32294">
    <property type="entry name" value="DNA POLYMERASE III SUBUNIT ALPHA"/>
    <property type="match status" value="1"/>
</dbReference>
<keyword evidence="13" id="KW-1185">Reference proteome</keyword>
<keyword evidence="5" id="KW-0808">Transferase</keyword>
<comment type="subcellular location">
    <subcellularLocation>
        <location evidence="1">Cytoplasm</location>
    </subcellularLocation>
</comment>
<keyword evidence="6" id="KW-0548">Nucleotidyltransferase</keyword>
<evidence type="ECO:0000256" key="3">
    <source>
        <dbReference type="ARBA" id="ARBA00012417"/>
    </source>
</evidence>
<keyword evidence="7" id="KW-0235">DNA replication</keyword>
<dbReference type="InterPro" id="IPR004365">
    <property type="entry name" value="NA-bd_OB_tRNA"/>
</dbReference>